<feature type="signal peptide" evidence="2">
    <location>
        <begin position="1"/>
        <end position="19"/>
    </location>
</feature>
<accession>A0A2N8UDL4</accession>
<evidence type="ECO:0000256" key="2">
    <source>
        <dbReference type="SAM" id="SignalP"/>
    </source>
</evidence>
<feature type="region of interest" description="Disordered" evidence="1">
    <location>
        <begin position="175"/>
        <end position="198"/>
    </location>
</feature>
<keyword evidence="2" id="KW-0732">Signal</keyword>
<gene>
    <name evidence="3" type="ORF">SRS1_13902</name>
</gene>
<evidence type="ECO:0000313" key="3">
    <source>
        <dbReference type="EMBL" id="SJX63076.1"/>
    </source>
</evidence>
<dbReference type="Proteomes" id="UP000239563">
    <property type="component" value="Chromosome VII"/>
</dbReference>
<name>A0A2N8UDL4_9BASI</name>
<protein>
    <submittedName>
        <fullName evidence="3">Uncharacterized protein</fullName>
    </submittedName>
</protein>
<evidence type="ECO:0000313" key="4">
    <source>
        <dbReference type="Proteomes" id="UP000239563"/>
    </source>
</evidence>
<dbReference type="EMBL" id="LT795060">
    <property type="protein sequence ID" value="SJX63076.1"/>
    <property type="molecule type" value="Genomic_DNA"/>
</dbReference>
<evidence type="ECO:0000256" key="1">
    <source>
        <dbReference type="SAM" id="MobiDB-lite"/>
    </source>
</evidence>
<feature type="chain" id="PRO_5014990114" evidence="2">
    <location>
        <begin position="20"/>
        <end position="198"/>
    </location>
</feature>
<dbReference type="AlphaFoldDB" id="A0A2N8UDL4"/>
<sequence length="198" mass="22746">MRFKLLFLVLALLTALVFSLPPSNFRNQLHVFQTYARDIYPDDKVQQKKAVVTLRYLFRNPDWNKAWYWHRIDDFLRTGGLKSASKVAILAAIGHFEQPQVIEDVRYSKPSLDKIIKNNKENANKHNQLKDHEILNTPRSLGSVPKTTAPPHQTDMFKGIPRPFTQQELEMYGLTRQRGSSSNTDARGKRISGADIGQ</sequence>
<organism evidence="3 4">
    <name type="scientific">Sporisorium reilianum f. sp. reilianum</name>
    <dbReference type="NCBI Taxonomy" id="72559"/>
    <lineage>
        <taxon>Eukaryota</taxon>
        <taxon>Fungi</taxon>
        <taxon>Dikarya</taxon>
        <taxon>Basidiomycota</taxon>
        <taxon>Ustilaginomycotina</taxon>
        <taxon>Ustilaginomycetes</taxon>
        <taxon>Ustilaginales</taxon>
        <taxon>Ustilaginaceae</taxon>
        <taxon>Sporisorium</taxon>
    </lineage>
</organism>
<proteinExistence type="predicted"/>
<feature type="region of interest" description="Disordered" evidence="1">
    <location>
        <begin position="138"/>
        <end position="159"/>
    </location>
</feature>
<reference evidence="3 4" key="1">
    <citation type="submission" date="2017-02" db="EMBL/GenBank/DDBJ databases">
        <authorList>
            <person name="Peterson S.W."/>
        </authorList>
    </citation>
    <scope>NUCLEOTIDE SEQUENCE [LARGE SCALE GENOMIC DNA]</scope>
    <source>
        <strain evidence="3 4">SRS1_H2-8</strain>
    </source>
</reference>